<organism evidence="2 3">
    <name type="scientific">Athelia psychrophila</name>
    <dbReference type="NCBI Taxonomy" id="1759441"/>
    <lineage>
        <taxon>Eukaryota</taxon>
        <taxon>Fungi</taxon>
        <taxon>Dikarya</taxon>
        <taxon>Basidiomycota</taxon>
        <taxon>Agaricomycotina</taxon>
        <taxon>Agaricomycetes</taxon>
        <taxon>Agaricomycetidae</taxon>
        <taxon>Atheliales</taxon>
        <taxon>Atheliaceae</taxon>
        <taxon>Athelia</taxon>
    </lineage>
</organism>
<sequence>MAAGSIKMQQQSRNHAVASLAQDNQSNVHALQLSFFFMPCVPSHLHTLPGNFGQGSALVISAVPGGPPGKDERFRCLNVLDHHLGGAGGDRGQTLLLCSMSIMLAPDGVSGTRIRCGGGTGEDNSVKVGEGDERAALLVVLDGPLGILLAQRRRGGQRLGTVVPLVLFSMTAVPALVAVAVTVTLTLSPVEKEMPEKS</sequence>
<name>A0A166J0S1_9AGAM</name>
<evidence type="ECO:0000256" key="1">
    <source>
        <dbReference type="SAM" id="Phobius"/>
    </source>
</evidence>
<keyword evidence="1" id="KW-0472">Membrane</keyword>
<keyword evidence="1" id="KW-1133">Transmembrane helix</keyword>
<evidence type="ECO:0000313" key="3">
    <source>
        <dbReference type="Proteomes" id="UP000076532"/>
    </source>
</evidence>
<protein>
    <submittedName>
        <fullName evidence="2">Uncharacterized protein</fullName>
    </submittedName>
</protein>
<dbReference type="AlphaFoldDB" id="A0A166J0S1"/>
<proteinExistence type="predicted"/>
<reference evidence="2 3" key="1">
    <citation type="journal article" date="2016" name="Mol. Biol. Evol.">
        <title>Comparative Genomics of Early-Diverging Mushroom-Forming Fungi Provides Insights into the Origins of Lignocellulose Decay Capabilities.</title>
        <authorList>
            <person name="Nagy L.G."/>
            <person name="Riley R."/>
            <person name="Tritt A."/>
            <person name="Adam C."/>
            <person name="Daum C."/>
            <person name="Floudas D."/>
            <person name="Sun H."/>
            <person name="Yadav J.S."/>
            <person name="Pangilinan J."/>
            <person name="Larsson K.H."/>
            <person name="Matsuura K."/>
            <person name="Barry K."/>
            <person name="Labutti K."/>
            <person name="Kuo R."/>
            <person name="Ohm R.A."/>
            <person name="Bhattacharya S.S."/>
            <person name="Shirouzu T."/>
            <person name="Yoshinaga Y."/>
            <person name="Martin F.M."/>
            <person name="Grigoriev I.V."/>
            <person name="Hibbett D.S."/>
        </authorList>
    </citation>
    <scope>NUCLEOTIDE SEQUENCE [LARGE SCALE GENOMIC DNA]</scope>
    <source>
        <strain evidence="2 3">CBS 109695</strain>
    </source>
</reference>
<keyword evidence="3" id="KW-1185">Reference proteome</keyword>
<keyword evidence="1" id="KW-0812">Transmembrane</keyword>
<feature type="transmembrane region" description="Helical" evidence="1">
    <location>
        <begin position="162"/>
        <end position="187"/>
    </location>
</feature>
<gene>
    <name evidence="2" type="ORF">FIBSPDRAFT_932388</name>
</gene>
<dbReference type="EMBL" id="KV417556">
    <property type="protein sequence ID" value="KZP20367.1"/>
    <property type="molecule type" value="Genomic_DNA"/>
</dbReference>
<dbReference type="Proteomes" id="UP000076532">
    <property type="component" value="Unassembled WGS sequence"/>
</dbReference>
<evidence type="ECO:0000313" key="2">
    <source>
        <dbReference type="EMBL" id="KZP20367.1"/>
    </source>
</evidence>
<accession>A0A166J0S1</accession>